<comment type="caution">
    <text evidence="1">The sequence shown here is derived from an EMBL/GenBank/DDBJ whole genome shotgun (WGS) entry which is preliminary data.</text>
</comment>
<gene>
    <name evidence="1" type="ORF">D8674_012857</name>
</gene>
<reference evidence="1 2" key="3">
    <citation type="submission" date="2019-11" db="EMBL/GenBank/DDBJ databases">
        <title>A de novo genome assembly of a pear dwarfing rootstock.</title>
        <authorList>
            <person name="Wang F."/>
            <person name="Wang J."/>
            <person name="Li S."/>
            <person name="Zhang Y."/>
            <person name="Fang M."/>
            <person name="Ma L."/>
            <person name="Zhao Y."/>
            <person name="Jiang S."/>
        </authorList>
    </citation>
    <scope>NUCLEOTIDE SEQUENCE [LARGE SCALE GENOMIC DNA]</scope>
    <source>
        <strain evidence="1">S2</strain>
        <tissue evidence="1">Leaf</tissue>
    </source>
</reference>
<name>A0A5N5GNX1_9ROSA</name>
<sequence length="202" mass="22576">MSQLIRRYKAVRTAPHSIHPHSTSAATAPAEMELRLVNSVDAADAIAPRVSQTSASSASSVALLVSAKHGFGNCYNFRGGSTKILMNYNFNDDMLAYVNRLFAERYKHLMIRRSLLRRVARRNLRTDKIIGCGSAIIFRSLAMWGFKIPGDLSLQTFMFDPGMSWPSPFILSDEGRGRIVRGWGMPGSANLEPIHHRSQRVR</sequence>
<organism evidence="1 2">
    <name type="scientific">Pyrus ussuriensis x Pyrus communis</name>
    <dbReference type="NCBI Taxonomy" id="2448454"/>
    <lineage>
        <taxon>Eukaryota</taxon>
        <taxon>Viridiplantae</taxon>
        <taxon>Streptophyta</taxon>
        <taxon>Embryophyta</taxon>
        <taxon>Tracheophyta</taxon>
        <taxon>Spermatophyta</taxon>
        <taxon>Magnoliopsida</taxon>
        <taxon>eudicotyledons</taxon>
        <taxon>Gunneridae</taxon>
        <taxon>Pentapetalae</taxon>
        <taxon>rosids</taxon>
        <taxon>fabids</taxon>
        <taxon>Rosales</taxon>
        <taxon>Rosaceae</taxon>
        <taxon>Amygdaloideae</taxon>
        <taxon>Maleae</taxon>
        <taxon>Pyrus</taxon>
    </lineage>
</organism>
<keyword evidence="2" id="KW-1185">Reference proteome</keyword>
<dbReference type="Proteomes" id="UP000327157">
    <property type="component" value="Chromosome 15"/>
</dbReference>
<evidence type="ECO:0000313" key="1">
    <source>
        <dbReference type="EMBL" id="KAB2616988.1"/>
    </source>
</evidence>
<reference evidence="2" key="2">
    <citation type="submission" date="2019-10" db="EMBL/GenBank/DDBJ databases">
        <title>A de novo genome assembly of a pear dwarfing rootstock.</title>
        <authorList>
            <person name="Wang F."/>
            <person name="Wang J."/>
            <person name="Li S."/>
            <person name="Zhang Y."/>
            <person name="Fang M."/>
            <person name="Ma L."/>
            <person name="Zhao Y."/>
            <person name="Jiang S."/>
        </authorList>
    </citation>
    <scope>NUCLEOTIDE SEQUENCE [LARGE SCALE GENOMIC DNA]</scope>
</reference>
<protein>
    <submittedName>
        <fullName evidence="1">Uncharacterized protein</fullName>
    </submittedName>
</protein>
<accession>A0A5N5GNX1</accession>
<dbReference type="AlphaFoldDB" id="A0A5N5GNX1"/>
<reference evidence="1 2" key="1">
    <citation type="submission" date="2019-09" db="EMBL/GenBank/DDBJ databases">
        <authorList>
            <person name="Ou C."/>
        </authorList>
    </citation>
    <scope>NUCLEOTIDE SEQUENCE [LARGE SCALE GENOMIC DNA]</scope>
    <source>
        <strain evidence="1">S2</strain>
        <tissue evidence="1">Leaf</tissue>
    </source>
</reference>
<proteinExistence type="predicted"/>
<dbReference type="EMBL" id="SMOL01000401">
    <property type="protein sequence ID" value="KAB2616988.1"/>
    <property type="molecule type" value="Genomic_DNA"/>
</dbReference>
<evidence type="ECO:0000313" key="2">
    <source>
        <dbReference type="Proteomes" id="UP000327157"/>
    </source>
</evidence>